<protein>
    <submittedName>
        <fullName evidence="2">Uncharacterized protein</fullName>
    </submittedName>
</protein>
<dbReference type="EMBL" id="MAVT02001279">
    <property type="protein sequence ID" value="POS71403.1"/>
    <property type="molecule type" value="Genomic_DNA"/>
</dbReference>
<accession>A0A2P5HMA5</accession>
<dbReference type="Proteomes" id="UP000094444">
    <property type="component" value="Unassembled WGS sequence"/>
</dbReference>
<reference evidence="2" key="1">
    <citation type="submission" date="2017-09" db="EMBL/GenBank/DDBJ databases">
        <title>Polyketide synthases of a Diaporthe helianthi virulent isolate.</title>
        <authorList>
            <person name="Baroncelli R."/>
        </authorList>
    </citation>
    <scope>NUCLEOTIDE SEQUENCE [LARGE SCALE GENOMIC DNA]</scope>
    <source>
        <strain evidence="2">7/96</strain>
    </source>
</reference>
<evidence type="ECO:0000256" key="1">
    <source>
        <dbReference type="SAM" id="MobiDB-lite"/>
    </source>
</evidence>
<dbReference type="AlphaFoldDB" id="A0A2P5HMA5"/>
<keyword evidence="3" id="KW-1185">Reference proteome</keyword>
<feature type="region of interest" description="Disordered" evidence="1">
    <location>
        <begin position="25"/>
        <end position="49"/>
    </location>
</feature>
<feature type="region of interest" description="Disordered" evidence="1">
    <location>
        <begin position="205"/>
        <end position="229"/>
    </location>
</feature>
<sequence>MSMLTRRGAFRQRGMDLPKIQTARRRKLADMNHPPRLPDITAATDADAAPSPVHEAGYFDYYYDTDLELFTKVDYSCLDFLTPTSRRGSSTANMAGTLSSSSSSSSSNSAESASSTIPVDDQIPWPRPTDRDIHGRSGLKHTAPQWAIHVRYVVSKDFEQDASSSSSSGRQGAWGWDNYDGSSAWAATGARWSRRPSVGVDRRYSYGRKIQEGRGRRPSDFSLRSPPPGMPAHHELVDIPFELVLCSDEDSWYSK</sequence>
<feature type="compositionally biased region" description="Polar residues" evidence="1">
    <location>
        <begin position="87"/>
        <end position="98"/>
    </location>
</feature>
<feature type="compositionally biased region" description="Low complexity" evidence="1">
    <location>
        <begin position="99"/>
        <end position="115"/>
    </location>
</feature>
<dbReference type="InParanoid" id="A0A2P5HMA5"/>
<proteinExistence type="predicted"/>
<evidence type="ECO:0000313" key="3">
    <source>
        <dbReference type="Proteomes" id="UP000094444"/>
    </source>
</evidence>
<evidence type="ECO:0000313" key="2">
    <source>
        <dbReference type="EMBL" id="POS71403.1"/>
    </source>
</evidence>
<dbReference type="OrthoDB" id="5233211at2759"/>
<organism evidence="2 3">
    <name type="scientific">Diaporthe helianthi</name>
    <dbReference type="NCBI Taxonomy" id="158607"/>
    <lineage>
        <taxon>Eukaryota</taxon>
        <taxon>Fungi</taxon>
        <taxon>Dikarya</taxon>
        <taxon>Ascomycota</taxon>
        <taxon>Pezizomycotina</taxon>
        <taxon>Sordariomycetes</taxon>
        <taxon>Sordariomycetidae</taxon>
        <taxon>Diaporthales</taxon>
        <taxon>Diaporthaceae</taxon>
        <taxon>Diaporthe</taxon>
    </lineage>
</organism>
<name>A0A2P5HMA5_DIAHE</name>
<gene>
    <name evidence="2" type="ORF">DHEL01_v210206</name>
</gene>
<comment type="caution">
    <text evidence="2">The sequence shown here is derived from an EMBL/GenBank/DDBJ whole genome shotgun (WGS) entry which is preliminary data.</text>
</comment>
<feature type="region of interest" description="Disordered" evidence="1">
    <location>
        <begin position="87"/>
        <end position="138"/>
    </location>
</feature>
<feature type="compositionally biased region" description="Basic and acidic residues" evidence="1">
    <location>
        <begin position="205"/>
        <end position="219"/>
    </location>
</feature>